<evidence type="ECO:0000256" key="1">
    <source>
        <dbReference type="ARBA" id="ARBA00023015"/>
    </source>
</evidence>
<organism evidence="5 6">
    <name type="scientific">Piscinibacter sakaiensis</name>
    <name type="common">Ideonella sakaiensis</name>
    <dbReference type="NCBI Taxonomy" id="1547922"/>
    <lineage>
        <taxon>Bacteria</taxon>
        <taxon>Pseudomonadati</taxon>
        <taxon>Pseudomonadota</taxon>
        <taxon>Betaproteobacteria</taxon>
        <taxon>Burkholderiales</taxon>
        <taxon>Sphaerotilaceae</taxon>
        <taxon>Piscinibacter</taxon>
    </lineage>
</organism>
<dbReference type="PANTHER" id="PTHR43133">
    <property type="entry name" value="RNA POLYMERASE ECF-TYPE SIGMA FACTO"/>
    <property type="match status" value="1"/>
</dbReference>
<dbReference type="InterPro" id="IPR039425">
    <property type="entry name" value="RNA_pol_sigma-70-like"/>
</dbReference>
<dbReference type="InterPro" id="IPR036388">
    <property type="entry name" value="WH-like_DNA-bd_sf"/>
</dbReference>
<dbReference type="SUPFAM" id="SSF88659">
    <property type="entry name" value="Sigma3 and sigma4 domains of RNA polymerase sigma factors"/>
    <property type="match status" value="1"/>
</dbReference>
<comment type="caution">
    <text evidence="5">The sequence shown here is derived from an EMBL/GenBank/DDBJ whole genome shotgun (WGS) entry which is preliminary data.</text>
</comment>
<evidence type="ECO:0000256" key="3">
    <source>
        <dbReference type="ARBA" id="ARBA00023163"/>
    </source>
</evidence>
<dbReference type="STRING" id="1547922.ISF6_5371"/>
<dbReference type="Pfam" id="PF07638">
    <property type="entry name" value="Sigma70_ECF"/>
    <property type="match status" value="1"/>
</dbReference>
<keyword evidence="3" id="KW-0804">Transcription</keyword>
<dbReference type="NCBIfam" id="TIGR02999">
    <property type="entry name" value="Sig-70_X6"/>
    <property type="match status" value="1"/>
</dbReference>
<dbReference type="PANTHER" id="PTHR43133:SF39">
    <property type="entry name" value="SIMILAR TO RNA POLYMERASE SIGMA-E FACTOR"/>
    <property type="match status" value="1"/>
</dbReference>
<evidence type="ECO:0000259" key="4">
    <source>
        <dbReference type="Pfam" id="PF07638"/>
    </source>
</evidence>
<dbReference type="GO" id="GO:0016987">
    <property type="term" value="F:sigma factor activity"/>
    <property type="evidence" value="ECO:0007669"/>
    <property type="project" value="UniProtKB-KW"/>
</dbReference>
<dbReference type="InterPro" id="IPR053812">
    <property type="entry name" value="HTH_Sigma70_ECF-like"/>
</dbReference>
<dbReference type="InterPro" id="IPR011517">
    <property type="entry name" value="RNA_pol_sigma70_ECF-like"/>
</dbReference>
<dbReference type="GO" id="GO:0006352">
    <property type="term" value="P:DNA-templated transcription initiation"/>
    <property type="evidence" value="ECO:0007669"/>
    <property type="project" value="InterPro"/>
</dbReference>
<gene>
    <name evidence="5" type="ORF">ISF6_5371</name>
</gene>
<keyword evidence="6" id="KW-1185">Reference proteome</keyword>
<keyword evidence="1" id="KW-0805">Transcription regulation</keyword>
<sequence>MDRAPTDPDALDVTAWLAQVDADDPLVARQLFEHLYDELRRLARAHLRHEPSGHTLSPTALAHEAWFRLAAQNRTRWRNRGHFLAVASTMMRRILVNHALAGRAAKRDAEQVPLTLGLAEQLVAGPARDVVDVHEALLAFEALDPRAAKVVELRFFGGLENEEAAEVLGISVATVKRDWAVARAWLQRELAAR</sequence>
<keyword evidence="2" id="KW-0731">Sigma factor</keyword>
<dbReference type="InterPro" id="IPR014284">
    <property type="entry name" value="RNA_pol_sigma-70_dom"/>
</dbReference>
<accession>A0A0K8NWB8</accession>
<evidence type="ECO:0000313" key="5">
    <source>
        <dbReference type="EMBL" id="GAP34663.1"/>
    </source>
</evidence>
<dbReference type="EMBL" id="BBYR01000009">
    <property type="protein sequence ID" value="GAP34663.1"/>
    <property type="molecule type" value="Genomic_DNA"/>
</dbReference>
<evidence type="ECO:0000313" key="6">
    <source>
        <dbReference type="Proteomes" id="UP000037660"/>
    </source>
</evidence>
<dbReference type="Proteomes" id="UP000037660">
    <property type="component" value="Unassembled WGS sequence"/>
</dbReference>
<evidence type="ECO:0000256" key="2">
    <source>
        <dbReference type="ARBA" id="ARBA00023082"/>
    </source>
</evidence>
<dbReference type="AlphaFoldDB" id="A0A0K8NWB8"/>
<protein>
    <recommendedName>
        <fullName evidence="4">RNA polymerase sigma-70 ECF-like HTH domain-containing protein</fullName>
    </recommendedName>
</protein>
<proteinExistence type="predicted"/>
<feature type="domain" description="RNA polymerase sigma-70 ECF-like HTH" evidence="4">
    <location>
        <begin position="12"/>
        <end position="190"/>
    </location>
</feature>
<name>A0A0K8NWB8_PISS1</name>
<reference evidence="6" key="1">
    <citation type="submission" date="2015-07" db="EMBL/GenBank/DDBJ databases">
        <title>Discovery of a poly(ethylene terephthalate assimilation.</title>
        <authorList>
            <person name="Yoshida S."/>
            <person name="Hiraga K."/>
            <person name="Takehana T."/>
            <person name="Taniguchi I."/>
            <person name="Yamaji H."/>
            <person name="Maeda Y."/>
            <person name="Toyohara K."/>
            <person name="Miyamoto K."/>
            <person name="Kimura Y."/>
            <person name="Oda K."/>
        </authorList>
    </citation>
    <scope>NUCLEOTIDE SEQUENCE [LARGE SCALE GENOMIC DNA]</scope>
    <source>
        <strain evidence="6">NBRC 110686 / TISTR 2288 / 201-F6</strain>
    </source>
</reference>
<reference evidence="5 6" key="2">
    <citation type="journal article" date="2016" name="Science">
        <title>A bacterium that degrades and assimilates poly(ethylene terephthalate).</title>
        <authorList>
            <person name="Yoshida S."/>
            <person name="Hiraga K."/>
            <person name="Takehana T."/>
            <person name="Taniguchi I."/>
            <person name="Yamaji H."/>
            <person name="Maeda Y."/>
            <person name="Toyohara K."/>
            <person name="Miyamoto K."/>
            <person name="Kimura Y."/>
            <person name="Oda K."/>
        </authorList>
    </citation>
    <scope>NUCLEOTIDE SEQUENCE [LARGE SCALE GENOMIC DNA]</scope>
    <source>
        <strain evidence="6">NBRC 110686 / TISTR 2288 / 201-F6</strain>
    </source>
</reference>
<dbReference type="Gene3D" id="1.10.10.10">
    <property type="entry name" value="Winged helix-like DNA-binding domain superfamily/Winged helix DNA-binding domain"/>
    <property type="match status" value="1"/>
</dbReference>
<dbReference type="CDD" id="cd06171">
    <property type="entry name" value="Sigma70_r4"/>
    <property type="match status" value="1"/>
</dbReference>
<dbReference type="InterPro" id="IPR013324">
    <property type="entry name" value="RNA_pol_sigma_r3/r4-like"/>
</dbReference>
<dbReference type="OrthoDB" id="278371at2"/>
<dbReference type="RefSeq" id="WP_082367977.1">
    <property type="nucleotide sequence ID" value="NZ_BBYR01000009.1"/>
</dbReference>
<dbReference type="NCBIfam" id="TIGR02937">
    <property type="entry name" value="sigma70-ECF"/>
    <property type="match status" value="1"/>
</dbReference>